<dbReference type="PANTHER" id="PTHR30146:SF109">
    <property type="entry name" value="HTH-TYPE TRANSCRIPTIONAL REGULATOR GALS"/>
    <property type="match status" value="1"/>
</dbReference>
<dbReference type="InterPro" id="IPR028082">
    <property type="entry name" value="Peripla_BP_I"/>
</dbReference>
<evidence type="ECO:0000256" key="3">
    <source>
        <dbReference type="ARBA" id="ARBA00023163"/>
    </source>
</evidence>
<evidence type="ECO:0000256" key="2">
    <source>
        <dbReference type="ARBA" id="ARBA00023125"/>
    </source>
</evidence>
<dbReference type="EMBL" id="CP035464">
    <property type="protein sequence ID" value="QAY32163.1"/>
    <property type="molecule type" value="Genomic_DNA"/>
</dbReference>
<keyword evidence="1" id="KW-0805">Transcription regulation</keyword>
<feature type="domain" description="HTH lacI-type" evidence="4">
    <location>
        <begin position="6"/>
        <end position="61"/>
    </location>
</feature>
<dbReference type="InterPro" id="IPR010982">
    <property type="entry name" value="Lambda_DNA-bd_dom_sf"/>
</dbReference>
<dbReference type="RefSeq" id="WP_129236715.1">
    <property type="nucleotide sequence ID" value="NZ_CP035464.1"/>
</dbReference>
<dbReference type="GO" id="GO:0000976">
    <property type="term" value="F:transcription cis-regulatory region binding"/>
    <property type="evidence" value="ECO:0007669"/>
    <property type="project" value="TreeGrafter"/>
</dbReference>
<dbReference type="Pfam" id="PF13377">
    <property type="entry name" value="Peripla_BP_3"/>
    <property type="match status" value="1"/>
</dbReference>
<dbReference type="GO" id="GO:0003700">
    <property type="term" value="F:DNA-binding transcription factor activity"/>
    <property type="evidence" value="ECO:0007669"/>
    <property type="project" value="TreeGrafter"/>
</dbReference>
<dbReference type="CDD" id="cd06267">
    <property type="entry name" value="PBP1_LacI_sugar_binding-like"/>
    <property type="match status" value="1"/>
</dbReference>
<sequence length="361" mass="39654">MADKNVTIKDVALAAGVSTKTVSNVINGNDDQMRPETKARVKNVIQRLGYKVNHSAQTLKRGRSGVIGFAVPNFDQPFNGYVTDLLTDAARERKYGVVVSTYGKLPDRFDTFVQEAPRLNADGWIILADSPIERHSLIFRQQYPIVIIGDYSAHGLLDMVTMPNVEAARTMTTWLLDCGCRHVAFIGAPPSIVPISENDAFSSDDQRLNAVFAADEGNSHLRLQGYLRALISRNVPVDWRYILPCERLTTGDGAATAFTMIDRGIRPDAVVCVNDAVALGVISALTTANFSVPGDIQVTGFDSIPDDEFSVPPLTTVDPRTDQYITMALDALIQRIEHDDTPPSTFTSGFRIIQRDSTLHE</sequence>
<accession>A0A4P6DQI0</accession>
<evidence type="ECO:0000256" key="1">
    <source>
        <dbReference type="ARBA" id="ARBA00023015"/>
    </source>
</evidence>
<dbReference type="SUPFAM" id="SSF47413">
    <property type="entry name" value="lambda repressor-like DNA-binding domains"/>
    <property type="match status" value="1"/>
</dbReference>
<gene>
    <name evidence="5" type="ORF">ESN35_00945</name>
</gene>
<evidence type="ECO:0000313" key="5">
    <source>
        <dbReference type="EMBL" id="QAY32163.1"/>
    </source>
</evidence>
<dbReference type="Pfam" id="PF00356">
    <property type="entry name" value="LacI"/>
    <property type="match status" value="1"/>
</dbReference>
<dbReference type="InterPro" id="IPR046335">
    <property type="entry name" value="LacI/GalR-like_sensor"/>
</dbReference>
<name>A0A4P6DQI0_9BIFI</name>
<protein>
    <submittedName>
        <fullName evidence="5">LacI family transcriptional regulator</fullName>
    </submittedName>
</protein>
<dbReference type="SMART" id="SM00354">
    <property type="entry name" value="HTH_LACI"/>
    <property type="match status" value="1"/>
</dbReference>
<evidence type="ECO:0000259" key="4">
    <source>
        <dbReference type="PROSITE" id="PS50932"/>
    </source>
</evidence>
<keyword evidence="3" id="KW-0804">Transcription</keyword>
<dbReference type="Gene3D" id="3.40.50.2300">
    <property type="match status" value="2"/>
</dbReference>
<dbReference type="PRINTS" id="PR00036">
    <property type="entry name" value="HTHLACI"/>
</dbReference>
<keyword evidence="2" id="KW-0238">DNA-binding</keyword>
<proteinExistence type="predicted"/>
<dbReference type="KEGG" id="bgx:ESN35_00945"/>
<organism evidence="5 6">
    <name type="scientific">Bifidobacterium pullorum subsp. gallinarum</name>
    <dbReference type="NCBI Taxonomy" id="78344"/>
    <lineage>
        <taxon>Bacteria</taxon>
        <taxon>Bacillati</taxon>
        <taxon>Actinomycetota</taxon>
        <taxon>Actinomycetes</taxon>
        <taxon>Bifidobacteriales</taxon>
        <taxon>Bifidobacteriaceae</taxon>
        <taxon>Bifidobacterium</taxon>
    </lineage>
</organism>
<evidence type="ECO:0000313" key="6">
    <source>
        <dbReference type="Proteomes" id="UP000293589"/>
    </source>
</evidence>
<dbReference type="Gene3D" id="1.10.260.40">
    <property type="entry name" value="lambda repressor-like DNA-binding domains"/>
    <property type="match status" value="1"/>
</dbReference>
<dbReference type="CDD" id="cd01392">
    <property type="entry name" value="HTH_LacI"/>
    <property type="match status" value="1"/>
</dbReference>
<dbReference type="PROSITE" id="PS00356">
    <property type="entry name" value="HTH_LACI_1"/>
    <property type="match status" value="1"/>
</dbReference>
<dbReference type="SUPFAM" id="SSF53822">
    <property type="entry name" value="Periplasmic binding protein-like I"/>
    <property type="match status" value="1"/>
</dbReference>
<dbReference type="InterPro" id="IPR000843">
    <property type="entry name" value="HTH_LacI"/>
</dbReference>
<dbReference type="PROSITE" id="PS50932">
    <property type="entry name" value="HTH_LACI_2"/>
    <property type="match status" value="1"/>
</dbReference>
<dbReference type="Proteomes" id="UP000293589">
    <property type="component" value="Chromosome"/>
</dbReference>
<reference evidence="5 6" key="1">
    <citation type="submission" date="2019-01" db="EMBL/GenBank/DDBJ databases">
        <title>Complete genome sequence of Bifidobacterium gallinarum CACC 514.</title>
        <authorList>
            <person name="Jung M."/>
        </authorList>
    </citation>
    <scope>NUCLEOTIDE SEQUENCE [LARGE SCALE GENOMIC DNA]</scope>
    <source>
        <strain evidence="5 6">CACC 514</strain>
    </source>
</reference>
<dbReference type="AlphaFoldDB" id="A0A4P6DQI0"/>
<dbReference type="PANTHER" id="PTHR30146">
    <property type="entry name" value="LACI-RELATED TRANSCRIPTIONAL REPRESSOR"/>
    <property type="match status" value="1"/>
</dbReference>